<protein>
    <submittedName>
        <fullName evidence="1">Uncharacterized protein</fullName>
    </submittedName>
</protein>
<keyword evidence="2" id="KW-1185">Reference proteome</keyword>
<sequence>MLFKITSIFMCERADRVTRKSSSIQKFNIYLRHFSALTTVTKRIWNLLIVFAEAGLQHRFAQSPQRRLSLFSKSDKFKLKEAIIN</sequence>
<evidence type="ECO:0000313" key="1">
    <source>
        <dbReference type="EMBL" id="RNA23682.1"/>
    </source>
</evidence>
<dbReference type="AlphaFoldDB" id="A0A3M7RJE1"/>
<comment type="caution">
    <text evidence="1">The sequence shown here is derived from an EMBL/GenBank/DDBJ whole genome shotgun (WGS) entry which is preliminary data.</text>
</comment>
<proteinExistence type="predicted"/>
<dbReference type="EMBL" id="REGN01003234">
    <property type="protein sequence ID" value="RNA23682.1"/>
    <property type="molecule type" value="Genomic_DNA"/>
</dbReference>
<name>A0A3M7RJE1_BRAPC</name>
<accession>A0A3M7RJE1</accession>
<evidence type="ECO:0000313" key="2">
    <source>
        <dbReference type="Proteomes" id="UP000276133"/>
    </source>
</evidence>
<gene>
    <name evidence="1" type="ORF">BpHYR1_009683</name>
</gene>
<reference evidence="1 2" key="1">
    <citation type="journal article" date="2018" name="Sci. Rep.">
        <title>Genomic signatures of local adaptation to the degree of environmental predictability in rotifers.</title>
        <authorList>
            <person name="Franch-Gras L."/>
            <person name="Hahn C."/>
            <person name="Garcia-Roger E.M."/>
            <person name="Carmona M.J."/>
            <person name="Serra M."/>
            <person name="Gomez A."/>
        </authorList>
    </citation>
    <scope>NUCLEOTIDE SEQUENCE [LARGE SCALE GENOMIC DNA]</scope>
    <source>
        <strain evidence="1">HYR1</strain>
    </source>
</reference>
<organism evidence="1 2">
    <name type="scientific">Brachionus plicatilis</name>
    <name type="common">Marine rotifer</name>
    <name type="synonym">Brachionus muelleri</name>
    <dbReference type="NCBI Taxonomy" id="10195"/>
    <lineage>
        <taxon>Eukaryota</taxon>
        <taxon>Metazoa</taxon>
        <taxon>Spiralia</taxon>
        <taxon>Gnathifera</taxon>
        <taxon>Rotifera</taxon>
        <taxon>Eurotatoria</taxon>
        <taxon>Monogononta</taxon>
        <taxon>Pseudotrocha</taxon>
        <taxon>Ploima</taxon>
        <taxon>Brachionidae</taxon>
        <taxon>Brachionus</taxon>
    </lineage>
</organism>
<dbReference type="Proteomes" id="UP000276133">
    <property type="component" value="Unassembled WGS sequence"/>
</dbReference>